<dbReference type="PANTHER" id="PTHR36832:SF2">
    <property type="entry name" value="INTEGRAL MEMBRANE PROTEIN"/>
    <property type="match status" value="1"/>
</dbReference>
<feature type="transmembrane region" description="Helical" evidence="1">
    <location>
        <begin position="21"/>
        <end position="42"/>
    </location>
</feature>
<keyword evidence="1" id="KW-0472">Membrane</keyword>
<evidence type="ECO:0000313" key="2">
    <source>
        <dbReference type="EMBL" id="WNQ11911.1"/>
    </source>
</evidence>
<evidence type="ECO:0000256" key="1">
    <source>
        <dbReference type="SAM" id="Phobius"/>
    </source>
</evidence>
<sequence>MLFAVLAKKAYRRNLQYRGSHLVHNLASAIFGVVYISIWMGLGEGRSLGEYGLKGMVSYIAFNQVSLWVALFLNNGLGIPESVRTGQISLELMRPVPLFYQLMSREWGQIAYQFVYKFLPIYFLYFFVFQLQVPSQLSTYAATAAALLFAAYISICINYLIGVTSLWTTESTWFYWLNYSFSMLLSGFFIPLEWLPGWLHAISVWSPYPYLLYHSTRIYLELESFTVLTGSVVWCLLFTVLCIGATRIVRRKLEVQGG</sequence>
<dbReference type="EMBL" id="CP130318">
    <property type="protein sequence ID" value="WNQ11911.1"/>
    <property type="molecule type" value="Genomic_DNA"/>
</dbReference>
<evidence type="ECO:0000313" key="3">
    <source>
        <dbReference type="Proteomes" id="UP001305702"/>
    </source>
</evidence>
<dbReference type="InterPro" id="IPR010390">
    <property type="entry name" value="ABC-2_transporter-like"/>
</dbReference>
<feature type="transmembrane region" description="Helical" evidence="1">
    <location>
        <begin position="225"/>
        <end position="249"/>
    </location>
</feature>
<dbReference type="RefSeq" id="WP_315605687.1">
    <property type="nucleotide sequence ID" value="NZ_CP130318.1"/>
</dbReference>
<keyword evidence="1" id="KW-1133">Transmembrane helix</keyword>
<feature type="transmembrane region" description="Helical" evidence="1">
    <location>
        <begin position="173"/>
        <end position="190"/>
    </location>
</feature>
<reference evidence="2 3" key="1">
    <citation type="submission" date="2022-02" db="EMBL/GenBank/DDBJ databases">
        <title>Paenibacillus sp. MBLB1776 Whole Genome Shotgun Sequencing.</title>
        <authorList>
            <person name="Hwang C.Y."/>
            <person name="Cho E.-S."/>
            <person name="Seo M.-J."/>
        </authorList>
    </citation>
    <scope>NUCLEOTIDE SEQUENCE [LARGE SCALE GENOMIC DNA]</scope>
    <source>
        <strain evidence="2 3">MBLB1776</strain>
    </source>
</reference>
<dbReference type="KEGG" id="paun:MJA45_02310"/>
<feature type="transmembrane region" description="Helical" evidence="1">
    <location>
        <begin position="140"/>
        <end position="161"/>
    </location>
</feature>
<dbReference type="AlphaFoldDB" id="A0AA96LH60"/>
<dbReference type="Proteomes" id="UP001305702">
    <property type="component" value="Chromosome"/>
</dbReference>
<protein>
    <submittedName>
        <fullName evidence="2">ABC-2 family transporter protein</fullName>
    </submittedName>
</protein>
<dbReference type="Pfam" id="PF06182">
    <property type="entry name" value="ABC2_membrane_6"/>
    <property type="match status" value="1"/>
</dbReference>
<accession>A0AA96LH60</accession>
<dbReference type="PANTHER" id="PTHR36832">
    <property type="entry name" value="SLR1174 PROTEIN-RELATED"/>
    <property type="match status" value="1"/>
</dbReference>
<keyword evidence="1" id="KW-0812">Transmembrane</keyword>
<gene>
    <name evidence="2" type="ORF">MJA45_02310</name>
</gene>
<keyword evidence="3" id="KW-1185">Reference proteome</keyword>
<name>A0AA96LH60_9BACL</name>
<proteinExistence type="predicted"/>
<organism evidence="2 3">
    <name type="scientific">Paenibacillus aurantius</name>
    <dbReference type="NCBI Taxonomy" id="2918900"/>
    <lineage>
        <taxon>Bacteria</taxon>
        <taxon>Bacillati</taxon>
        <taxon>Bacillota</taxon>
        <taxon>Bacilli</taxon>
        <taxon>Bacillales</taxon>
        <taxon>Paenibacillaceae</taxon>
        <taxon>Paenibacillus</taxon>
    </lineage>
</organism>
<feature type="transmembrane region" description="Helical" evidence="1">
    <location>
        <begin position="110"/>
        <end position="128"/>
    </location>
</feature>